<dbReference type="InterPro" id="IPR011032">
    <property type="entry name" value="GroES-like_sf"/>
</dbReference>
<gene>
    <name evidence="2" type="ORF">BCF44_14020</name>
</gene>
<dbReference type="OrthoDB" id="9787435at2"/>
<dbReference type="Gene3D" id="3.90.180.10">
    <property type="entry name" value="Medium-chain alcohol dehydrogenases, catalytic domain"/>
    <property type="match status" value="1"/>
</dbReference>
<dbReference type="InterPro" id="IPR052585">
    <property type="entry name" value="Lipid_raft_assoc_Zn_ADH"/>
</dbReference>
<dbReference type="SMART" id="SM00829">
    <property type="entry name" value="PKS_ER"/>
    <property type="match status" value="1"/>
</dbReference>
<feature type="domain" description="Enoyl reductase (ER)" evidence="1">
    <location>
        <begin position="10"/>
        <end position="306"/>
    </location>
</feature>
<evidence type="ECO:0000259" key="1">
    <source>
        <dbReference type="SMART" id="SM00829"/>
    </source>
</evidence>
<dbReference type="Proteomes" id="UP000256269">
    <property type="component" value="Unassembled WGS sequence"/>
</dbReference>
<dbReference type="AlphaFoldDB" id="A0A3E0G6V7"/>
<dbReference type="EMBL" id="QUNO01000040">
    <property type="protein sequence ID" value="REH17940.1"/>
    <property type="molecule type" value="Genomic_DNA"/>
</dbReference>
<accession>A0A3E0G6V7</accession>
<dbReference type="PANTHER" id="PTHR43482:SF1">
    <property type="entry name" value="PROTEIN AST1-RELATED"/>
    <property type="match status" value="1"/>
</dbReference>
<dbReference type="InterPro" id="IPR013154">
    <property type="entry name" value="ADH-like_N"/>
</dbReference>
<comment type="caution">
    <text evidence="2">The sequence shown here is derived from an EMBL/GenBank/DDBJ whole genome shotgun (WGS) entry which is preliminary data.</text>
</comment>
<dbReference type="InterPro" id="IPR036291">
    <property type="entry name" value="NAD(P)-bd_dom_sf"/>
</dbReference>
<dbReference type="Pfam" id="PF13602">
    <property type="entry name" value="ADH_zinc_N_2"/>
    <property type="match status" value="1"/>
</dbReference>
<dbReference type="GO" id="GO:0016491">
    <property type="term" value="F:oxidoreductase activity"/>
    <property type="evidence" value="ECO:0007669"/>
    <property type="project" value="InterPro"/>
</dbReference>
<reference evidence="2 3" key="1">
    <citation type="submission" date="2018-08" db="EMBL/GenBank/DDBJ databases">
        <title>Genomic Encyclopedia of Archaeal and Bacterial Type Strains, Phase II (KMG-II): from individual species to whole genera.</title>
        <authorList>
            <person name="Goeker M."/>
        </authorList>
    </citation>
    <scope>NUCLEOTIDE SEQUENCE [LARGE SCALE GENOMIC DNA]</scope>
    <source>
        <strain evidence="2 3">DSM 45791</strain>
    </source>
</reference>
<evidence type="ECO:0000313" key="2">
    <source>
        <dbReference type="EMBL" id="REH17940.1"/>
    </source>
</evidence>
<dbReference type="Gene3D" id="3.40.50.720">
    <property type="entry name" value="NAD(P)-binding Rossmann-like Domain"/>
    <property type="match status" value="1"/>
</dbReference>
<organism evidence="2 3">
    <name type="scientific">Kutzneria buriramensis</name>
    <dbReference type="NCBI Taxonomy" id="1045776"/>
    <lineage>
        <taxon>Bacteria</taxon>
        <taxon>Bacillati</taxon>
        <taxon>Actinomycetota</taxon>
        <taxon>Actinomycetes</taxon>
        <taxon>Pseudonocardiales</taxon>
        <taxon>Pseudonocardiaceae</taxon>
        <taxon>Kutzneria</taxon>
    </lineage>
</organism>
<dbReference type="Pfam" id="PF08240">
    <property type="entry name" value="ADH_N"/>
    <property type="match status" value="1"/>
</dbReference>
<proteinExistence type="predicted"/>
<evidence type="ECO:0000313" key="3">
    <source>
        <dbReference type="Proteomes" id="UP000256269"/>
    </source>
</evidence>
<dbReference type="RefSeq" id="WP_116182327.1">
    <property type="nucleotide sequence ID" value="NZ_CP144375.1"/>
</dbReference>
<dbReference type="CDD" id="cd05289">
    <property type="entry name" value="MDR_like_2"/>
    <property type="match status" value="1"/>
</dbReference>
<dbReference type="SUPFAM" id="SSF50129">
    <property type="entry name" value="GroES-like"/>
    <property type="match status" value="1"/>
</dbReference>
<keyword evidence="3" id="KW-1185">Reference proteome</keyword>
<dbReference type="InterPro" id="IPR020843">
    <property type="entry name" value="ER"/>
</dbReference>
<dbReference type="SUPFAM" id="SSF51735">
    <property type="entry name" value="NAD(P)-binding Rossmann-fold domains"/>
    <property type="match status" value="1"/>
</dbReference>
<name>A0A3E0G6V7_9PSEU</name>
<dbReference type="PANTHER" id="PTHR43482">
    <property type="entry name" value="PROTEIN AST1-RELATED"/>
    <property type="match status" value="1"/>
</dbReference>
<sequence>MRAVTFTDFGGPDVLAVDERPIPEVPAGHVRVKVHAAAVHPLDTVARAGWLGPMVPAGPTYVLGVDAAGTVDEVGSGVTDFAVGNAVLAMSNWPQTKIGCQAEYVVLPADFLAPAPAGVDFEAASTLPLNGHTAAQALKILGRKEGDQIVVTGAAGAIGAFAVQLALHQGLRVIAIAAPEDEPFITGIGATFVARGGNSADAVRAVAPEGVDGVLDTAGIGAGVIGAVRDGGSFVAVTPPAMPPAERGIRVGLVQAVADGAELTELSGLVDSGRLTLRVARTFPFEQAADAHALLAKGGLRGGVVLVPRG</sequence>
<protein>
    <submittedName>
        <fullName evidence="2">NADPH:quinone reductase-like Zn-dependent oxidoreductase</fullName>
    </submittedName>
</protein>